<dbReference type="Gene3D" id="3.30.70.270">
    <property type="match status" value="1"/>
</dbReference>
<organism evidence="4 5">
    <name type="scientific">Trichogramma kaykai</name>
    <dbReference type="NCBI Taxonomy" id="54128"/>
    <lineage>
        <taxon>Eukaryota</taxon>
        <taxon>Metazoa</taxon>
        <taxon>Ecdysozoa</taxon>
        <taxon>Arthropoda</taxon>
        <taxon>Hexapoda</taxon>
        <taxon>Insecta</taxon>
        <taxon>Pterygota</taxon>
        <taxon>Neoptera</taxon>
        <taxon>Endopterygota</taxon>
        <taxon>Hymenoptera</taxon>
        <taxon>Apocrita</taxon>
        <taxon>Proctotrupomorpha</taxon>
        <taxon>Chalcidoidea</taxon>
        <taxon>Trichogrammatidae</taxon>
        <taxon>Trichogramma</taxon>
    </lineage>
</organism>
<dbReference type="Gene3D" id="3.10.10.10">
    <property type="entry name" value="HIV Type 1 Reverse Transcriptase, subunit A, domain 1"/>
    <property type="match status" value="1"/>
</dbReference>
<dbReference type="InterPro" id="IPR000477">
    <property type="entry name" value="RT_dom"/>
</dbReference>
<gene>
    <name evidence="4" type="ORF">TKK_005709</name>
</gene>
<dbReference type="PANTHER" id="PTHR24559">
    <property type="entry name" value="TRANSPOSON TY3-I GAG-POL POLYPROTEIN"/>
    <property type="match status" value="1"/>
</dbReference>
<dbReference type="InterPro" id="IPR043502">
    <property type="entry name" value="DNA/RNA_pol_sf"/>
</dbReference>
<dbReference type="SUPFAM" id="SSF56672">
    <property type="entry name" value="DNA/RNA polymerases"/>
    <property type="match status" value="1"/>
</dbReference>
<protein>
    <recommendedName>
        <fullName evidence="3">Reverse transcriptase domain-containing protein</fullName>
    </recommendedName>
</protein>
<dbReference type="GO" id="GO:0071897">
    <property type="term" value="P:DNA biosynthetic process"/>
    <property type="evidence" value="ECO:0007669"/>
    <property type="project" value="UniProtKB-ARBA"/>
</dbReference>
<keyword evidence="2" id="KW-0812">Transmembrane</keyword>
<evidence type="ECO:0000256" key="1">
    <source>
        <dbReference type="SAM" id="MobiDB-lite"/>
    </source>
</evidence>
<dbReference type="Pfam" id="PF00078">
    <property type="entry name" value="RVT_1"/>
    <property type="match status" value="1"/>
</dbReference>
<sequence length="810" mass="94525">MQGQAIDDNKYLRTGERSTASIDNRETKVVPENNESCDPQSSSCKQWESYHKIYEKSLESYKAEYDDINDTCEYTEAYELNAEHSEIEFIGHMDECAEEHFEDFKGESNVVYDYKRLEKLLEILRINETCDQKIISLIKEFQDVFHIKGEKLTTMHDVEHAIYTKDDVPVNAKPYRFPQPLREELERQLTDMLKSGIIEESKSSYRSNIFLVPKAPDGKGNKKYRLIVDYRQLNEKTEPDRYPLPNILDIIDHVGNSKYFSTLDLSSGFYQCLLKKEHRYKTAFSTAFGLFQFVNMPMGLSNSPATFQRAWAMENLTLKESDNPGIIFHQERGIVTYDHMIRIVTKFTIPQREDMVYDLDINRFDEFEKNDTYRNFIRLYYVRLIQTKIASNMLLPNIDHNSELSAKKINKYTNMKKYSDLELKANNVVMLKNEWNDELWAIITDINELVVAFNSLTNEEYRKAVELIQLIKRLENKKFESLINYGKFIENSHNTNNVSDALSLRRYQQVSSLLRVEGSRLPIVRSEADLNKVATLQISSKGKFLVTENIPPKTSLEIRPCGDYLLIEDKKMACVTKDRLKKCKNHDRMKICKSDFAKLLERSTCESKFFHNEITNPLKECSIIITGNHNTSIFEYKQKGLNRIAFYSTPENDFVEIKCTDKSYRRIIKKVGTTYVPTNCEIVSPNVKKITTSEAPKLPRFDPQLDHLSLLTHRNDCAKYLTNKTDWIERLLRECERMEENEQIINVTLIFVGSVLVWAGTIIGICFTIKAIFKMRGAYDAEEETYQAAVRYYEEQSIIEYDYGYEGTPV</sequence>
<dbReference type="PANTHER" id="PTHR24559:SF444">
    <property type="entry name" value="REVERSE TRANSCRIPTASE DOMAIN-CONTAINING PROTEIN"/>
    <property type="match status" value="1"/>
</dbReference>
<evidence type="ECO:0000313" key="5">
    <source>
        <dbReference type="Proteomes" id="UP001627154"/>
    </source>
</evidence>
<evidence type="ECO:0000313" key="4">
    <source>
        <dbReference type="EMBL" id="KAL3401074.1"/>
    </source>
</evidence>
<evidence type="ECO:0000259" key="3">
    <source>
        <dbReference type="Pfam" id="PF00078"/>
    </source>
</evidence>
<keyword evidence="2" id="KW-0472">Membrane</keyword>
<feature type="transmembrane region" description="Helical" evidence="2">
    <location>
        <begin position="744"/>
        <end position="769"/>
    </location>
</feature>
<accession>A0ABD2X7B2</accession>
<keyword evidence="2" id="KW-1133">Transmembrane helix</keyword>
<evidence type="ECO:0000256" key="2">
    <source>
        <dbReference type="SAM" id="Phobius"/>
    </source>
</evidence>
<dbReference type="CDD" id="cd01647">
    <property type="entry name" value="RT_LTR"/>
    <property type="match status" value="1"/>
</dbReference>
<feature type="domain" description="Reverse transcriptase" evidence="3">
    <location>
        <begin position="216"/>
        <end position="310"/>
    </location>
</feature>
<dbReference type="Proteomes" id="UP001627154">
    <property type="component" value="Unassembled WGS sequence"/>
</dbReference>
<reference evidence="4 5" key="1">
    <citation type="journal article" date="2024" name="bioRxiv">
        <title>A reference genome for Trichogramma kaykai: A tiny desert-dwelling parasitoid wasp with competing sex-ratio distorters.</title>
        <authorList>
            <person name="Culotta J."/>
            <person name="Lindsey A.R."/>
        </authorList>
    </citation>
    <scope>NUCLEOTIDE SEQUENCE [LARGE SCALE GENOMIC DNA]</scope>
    <source>
        <strain evidence="4 5">KSX58</strain>
    </source>
</reference>
<name>A0ABD2X7B2_9HYME</name>
<comment type="caution">
    <text evidence="4">The sequence shown here is derived from an EMBL/GenBank/DDBJ whole genome shotgun (WGS) entry which is preliminary data.</text>
</comment>
<dbReference type="InterPro" id="IPR053134">
    <property type="entry name" value="RNA-dir_DNA_polymerase"/>
</dbReference>
<keyword evidence="5" id="KW-1185">Reference proteome</keyword>
<dbReference type="InterPro" id="IPR043128">
    <property type="entry name" value="Rev_trsase/Diguanyl_cyclase"/>
</dbReference>
<feature type="compositionally biased region" description="Basic and acidic residues" evidence="1">
    <location>
        <begin position="7"/>
        <end position="16"/>
    </location>
</feature>
<feature type="region of interest" description="Disordered" evidence="1">
    <location>
        <begin position="1"/>
        <end position="41"/>
    </location>
</feature>
<dbReference type="EMBL" id="JBJJXI010000049">
    <property type="protein sequence ID" value="KAL3401074.1"/>
    <property type="molecule type" value="Genomic_DNA"/>
</dbReference>
<proteinExistence type="predicted"/>
<dbReference type="AlphaFoldDB" id="A0ABD2X7B2"/>